<accession>A0A7W7SSL6</accession>
<name>A0A7W7SSL6_9ACTN</name>
<dbReference type="Proteomes" id="UP000578819">
    <property type="component" value="Unassembled WGS sequence"/>
</dbReference>
<comment type="caution">
    <text evidence="2">The sequence shown here is derived from an EMBL/GenBank/DDBJ whole genome shotgun (WGS) entry which is preliminary data.</text>
</comment>
<dbReference type="EMBL" id="JACHJW010000001">
    <property type="protein sequence ID" value="MBB4959592.1"/>
    <property type="molecule type" value="Genomic_DNA"/>
</dbReference>
<gene>
    <name evidence="2" type="ORF">FHR38_003325</name>
</gene>
<dbReference type="AlphaFoldDB" id="A0A7W7SSL6"/>
<evidence type="ECO:0000256" key="1">
    <source>
        <dbReference type="SAM" id="MobiDB-lite"/>
    </source>
</evidence>
<organism evidence="2 3">
    <name type="scientific">Micromonospora polyrhachis</name>
    <dbReference type="NCBI Taxonomy" id="1282883"/>
    <lineage>
        <taxon>Bacteria</taxon>
        <taxon>Bacillati</taxon>
        <taxon>Actinomycetota</taxon>
        <taxon>Actinomycetes</taxon>
        <taxon>Micromonosporales</taxon>
        <taxon>Micromonosporaceae</taxon>
        <taxon>Micromonospora</taxon>
    </lineage>
</organism>
<feature type="region of interest" description="Disordered" evidence="1">
    <location>
        <begin position="1"/>
        <end position="33"/>
    </location>
</feature>
<proteinExistence type="predicted"/>
<dbReference type="RefSeq" id="WP_184535496.1">
    <property type="nucleotide sequence ID" value="NZ_JACHJW010000001.1"/>
</dbReference>
<evidence type="ECO:0000313" key="2">
    <source>
        <dbReference type="EMBL" id="MBB4959592.1"/>
    </source>
</evidence>
<protein>
    <submittedName>
        <fullName evidence="2">Uncharacterized protein</fullName>
    </submittedName>
</protein>
<sequence length="80" mass="9253">MEVTQDAARRDPASGSDPPHPPRTKGRCDMTLNPDYVVHRPTRFRLALRNRWGSLRLGTRTRVERIDTTRLLGPPPPRRR</sequence>
<keyword evidence="3" id="KW-1185">Reference proteome</keyword>
<evidence type="ECO:0000313" key="3">
    <source>
        <dbReference type="Proteomes" id="UP000578819"/>
    </source>
</evidence>
<reference evidence="2 3" key="1">
    <citation type="submission" date="2020-08" db="EMBL/GenBank/DDBJ databases">
        <title>Sequencing the genomes of 1000 actinobacteria strains.</title>
        <authorList>
            <person name="Klenk H.-P."/>
        </authorList>
    </citation>
    <scope>NUCLEOTIDE SEQUENCE [LARGE SCALE GENOMIC DNA]</scope>
    <source>
        <strain evidence="2 3">DSM 45886</strain>
    </source>
</reference>